<dbReference type="GO" id="GO:0016020">
    <property type="term" value="C:membrane"/>
    <property type="evidence" value="ECO:0007669"/>
    <property type="project" value="InterPro"/>
</dbReference>
<comment type="subcellular location">
    <subcellularLocation>
        <location evidence="3">Endomembrane system</location>
        <topology evidence="3">Single-pass type IV membrane protein</topology>
    </subcellularLocation>
</comment>
<evidence type="ECO:0000256" key="3">
    <source>
        <dbReference type="ARBA" id="ARBA00046280"/>
    </source>
</evidence>
<dbReference type="Gene3D" id="1.20.58.400">
    <property type="entry name" value="t-snare proteins"/>
    <property type="match status" value="1"/>
</dbReference>
<feature type="domain" description="Vesicle transport v-SNARE N-terminal" evidence="4">
    <location>
        <begin position="39"/>
        <end position="96"/>
    </location>
</feature>
<reference evidence="5" key="1">
    <citation type="submission" date="2020-03" db="EMBL/GenBank/DDBJ databases">
        <title>Studies in the Genomics of Life Span.</title>
        <authorList>
            <person name="Glass D."/>
        </authorList>
    </citation>
    <scope>NUCLEOTIDE SEQUENCE</scope>
    <source>
        <strain evidence="5">LTLLF</strain>
        <tissue evidence="5">Muscle</tissue>
    </source>
</reference>
<comment type="similarity">
    <text evidence="1">Belongs to the VTI1 family.</text>
</comment>
<gene>
    <name evidence="5" type="ORF">LTLLF_149740</name>
</gene>
<dbReference type="InterPro" id="IPR010989">
    <property type="entry name" value="SNARE"/>
</dbReference>
<dbReference type="GO" id="GO:0016192">
    <property type="term" value="P:vesicle-mediated transport"/>
    <property type="evidence" value="ECO:0007669"/>
    <property type="project" value="InterPro"/>
</dbReference>
<dbReference type="GO" id="GO:0012505">
    <property type="term" value="C:endomembrane system"/>
    <property type="evidence" value="ECO:0007669"/>
    <property type="project" value="UniProtKB-SubCell"/>
</dbReference>
<dbReference type="Proteomes" id="UP000710432">
    <property type="component" value="Unassembled WGS sequence"/>
</dbReference>
<dbReference type="InterPro" id="IPR007705">
    <property type="entry name" value="Vesicle_trsprt_v-SNARE_N"/>
</dbReference>
<organism evidence="5 6">
    <name type="scientific">Microtus ochrogaster</name>
    <name type="common">Prairie vole</name>
    <dbReference type="NCBI Taxonomy" id="79684"/>
    <lineage>
        <taxon>Eukaryota</taxon>
        <taxon>Metazoa</taxon>
        <taxon>Chordata</taxon>
        <taxon>Craniata</taxon>
        <taxon>Vertebrata</taxon>
        <taxon>Euteleostomi</taxon>
        <taxon>Mammalia</taxon>
        <taxon>Eutheria</taxon>
        <taxon>Euarchontoglires</taxon>
        <taxon>Glires</taxon>
        <taxon>Rodentia</taxon>
        <taxon>Myomorpha</taxon>
        <taxon>Muroidea</taxon>
        <taxon>Cricetidae</taxon>
        <taxon>Arvicolinae</taxon>
        <taxon>Microtus</taxon>
    </lineage>
</organism>
<evidence type="ECO:0000313" key="6">
    <source>
        <dbReference type="Proteomes" id="UP000710432"/>
    </source>
</evidence>
<name>A0A8J6GIK5_MICOH</name>
<evidence type="ECO:0000259" key="4">
    <source>
        <dbReference type="Pfam" id="PF05008"/>
    </source>
</evidence>
<dbReference type="InterPro" id="IPR038407">
    <property type="entry name" value="v-SNARE_N_sf"/>
</dbReference>
<evidence type="ECO:0000256" key="1">
    <source>
        <dbReference type="ARBA" id="ARBA00006108"/>
    </source>
</evidence>
<evidence type="ECO:0000256" key="2">
    <source>
        <dbReference type="ARBA" id="ARBA00023054"/>
    </source>
</evidence>
<dbReference type="AlphaFoldDB" id="A0A8J6GIK5"/>
<dbReference type="Pfam" id="PF05008">
    <property type="entry name" value="V-SNARE"/>
    <property type="match status" value="1"/>
</dbReference>
<dbReference type="GO" id="GO:0006886">
    <property type="term" value="P:intracellular protein transport"/>
    <property type="evidence" value="ECO:0007669"/>
    <property type="project" value="InterPro"/>
</dbReference>
<sequence length="100" mass="11696">MATSTTSSNHYKKLYEIFHGLLEDLRGVPEWLLGTTGTKKKKKVVRDFDEKQQETNKSLTEMKELWYTPLTFRSPMMSKIRNYHKDLAKLHHEVRSTPGG</sequence>
<keyword evidence="2" id="KW-0175">Coiled coil</keyword>
<comment type="caution">
    <text evidence="5">The sequence shown here is derived from an EMBL/GenBank/DDBJ whole genome shotgun (WGS) entry which is preliminary data.</text>
</comment>
<accession>A0A8J6GIK5</accession>
<protein>
    <submittedName>
        <fullName evidence="5">Vesicle transport through interaction with t-SNAREs-like protein 1B</fullName>
    </submittedName>
</protein>
<dbReference type="SUPFAM" id="SSF47661">
    <property type="entry name" value="t-snare proteins"/>
    <property type="match status" value="1"/>
</dbReference>
<proteinExistence type="inferred from homology"/>
<evidence type="ECO:0000313" key="5">
    <source>
        <dbReference type="EMBL" id="KAH0511889.1"/>
    </source>
</evidence>
<dbReference type="EMBL" id="JAATJU010022141">
    <property type="protein sequence ID" value="KAH0511889.1"/>
    <property type="molecule type" value="Genomic_DNA"/>
</dbReference>